<dbReference type="InterPro" id="IPR033859">
    <property type="entry name" value="MPN_CSN6"/>
</dbReference>
<dbReference type="GO" id="GO:0008237">
    <property type="term" value="F:metallopeptidase activity"/>
    <property type="evidence" value="ECO:0007669"/>
    <property type="project" value="InterPro"/>
</dbReference>
<feature type="domain" description="MPN" evidence="4">
    <location>
        <begin position="21"/>
        <end position="164"/>
    </location>
</feature>
<proteinExistence type="inferred from homology"/>
<dbReference type="PANTHER" id="PTHR10540">
    <property type="entry name" value="EUKARYOTIC TRANSLATION INITIATION FACTOR 3 SUBUNIT F-RELATED"/>
    <property type="match status" value="1"/>
</dbReference>
<sequence>MDKTLQNPLVSMAQSTSGLQVVLHPLVLLSISDYITRHSMRSQKGPIVCGLVGQTHGREITIEHAFDCQLYITPEGDHILHEDWFASRLDQMKQVHTDRELDIVGWSTILPQSGPEPSILPLHNQILSKFNESSVLLAFHAELIAGHSGGGKLPLTIYESHYEVEGAAAAATNDDGEDQTMKDSGDAGGVIKLKFSELPYSVEMGEAEVISMDTVARTAVAASAVADRPANSGAGDNSSKASGSTAKAVAVEGKGKKRIVAGHSEDTASGIGTGGKSGAAEVTLSGEDEEMISSLTTKANAVKMLHSRIKLLLSYLEQLPPDFASGDKAGVITDEMKAQPQQYQGQSTTTTVPDYTILRSIQALVNRLPLVVPSDEKSFSQEIQRETNDVKLIGLLREVIDQTTMAKNMGRKAHIVDSARLKSNRGAASGLQDFAGAAGSMGGGYNSHSAGDLMGV</sequence>
<dbReference type="GO" id="GO:0000338">
    <property type="term" value="P:protein deneddylation"/>
    <property type="evidence" value="ECO:0007669"/>
    <property type="project" value="InterPro"/>
</dbReference>
<keyword evidence="6" id="KW-1185">Reference proteome</keyword>
<comment type="caution">
    <text evidence="5">The sequence shown here is derived from an EMBL/GenBank/DDBJ whole genome shotgun (WGS) entry which is preliminary data.</text>
</comment>
<evidence type="ECO:0000256" key="1">
    <source>
        <dbReference type="ARBA" id="ARBA00010893"/>
    </source>
</evidence>
<protein>
    <recommendedName>
        <fullName evidence="2">COP9 signalosome complex subunit 6</fullName>
    </recommendedName>
</protein>
<comment type="function">
    <text evidence="2">Component of the COP9 signalosome complex (CSN), a complex involved in various cellular and developmental processes.</text>
</comment>
<dbReference type="AlphaFoldDB" id="A0AAD5WP31"/>
<organism evidence="5 6">
    <name type="scientific">Zalerion maritima</name>
    <dbReference type="NCBI Taxonomy" id="339359"/>
    <lineage>
        <taxon>Eukaryota</taxon>
        <taxon>Fungi</taxon>
        <taxon>Dikarya</taxon>
        <taxon>Ascomycota</taxon>
        <taxon>Pezizomycotina</taxon>
        <taxon>Sordariomycetes</taxon>
        <taxon>Lulworthiomycetidae</taxon>
        <taxon>Lulworthiales</taxon>
        <taxon>Lulworthiaceae</taxon>
        <taxon>Zalerion</taxon>
    </lineage>
</organism>
<gene>
    <name evidence="5" type="ORF">MKZ38_008509</name>
</gene>
<reference evidence="5" key="1">
    <citation type="submission" date="2022-07" db="EMBL/GenBank/DDBJ databases">
        <title>Draft genome sequence of Zalerion maritima ATCC 34329, a (micro)plastics degrading marine fungus.</title>
        <authorList>
            <person name="Paco A."/>
            <person name="Goncalves M.F.M."/>
            <person name="Rocha-Santos T.A.P."/>
            <person name="Alves A."/>
        </authorList>
    </citation>
    <scope>NUCLEOTIDE SEQUENCE</scope>
    <source>
        <strain evidence="5">ATCC 34329</strain>
    </source>
</reference>
<dbReference type="Pfam" id="PF01398">
    <property type="entry name" value="JAB"/>
    <property type="match status" value="1"/>
</dbReference>
<dbReference type="Proteomes" id="UP001201980">
    <property type="component" value="Unassembled WGS sequence"/>
</dbReference>
<evidence type="ECO:0000313" key="6">
    <source>
        <dbReference type="Proteomes" id="UP001201980"/>
    </source>
</evidence>
<dbReference type="Gene3D" id="3.40.140.10">
    <property type="entry name" value="Cytidine Deaminase, domain 2"/>
    <property type="match status" value="1"/>
</dbReference>
<dbReference type="GO" id="GO:0008180">
    <property type="term" value="C:COP9 signalosome"/>
    <property type="evidence" value="ECO:0007669"/>
    <property type="project" value="UniProtKB-UniRule"/>
</dbReference>
<dbReference type="InterPro" id="IPR037518">
    <property type="entry name" value="MPN"/>
</dbReference>
<keyword evidence="2" id="KW-0963">Cytoplasm</keyword>
<evidence type="ECO:0000259" key="4">
    <source>
        <dbReference type="PROSITE" id="PS50249"/>
    </source>
</evidence>
<dbReference type="GO" id="GO:0005737">
    <property type="term" value="C:cytoplasm"/>
    <property type="evidence" value="ECO:0007669"/>
    <property type="project" value="UniProtKB-SubCell"/>
</dbReference>
<evidence type="ECO:0000313" key="5">
    <source>
        <dbReference type="EMBL" id="KAJ2893524.1"/>
    </source>
</evidence>
<dbReference type="PROSITE" id="PS50249">
    <property type="entry name" value="MPN"/>
    <property type="match status" value="1"/>
</dbReference>
<dbReference type="PANTHER" id="PTHR10540:SF8">
    <property type="entry name" value="COP9 SIGNALOSOME COMPLEX SUBUNIT 6"/>
    <property type="match status" value="1"/>
</dbReference>
<comment type="similarity">
    <text evidence="1 2">Belongs to the peptidase M67A family. CSN6 subfamily.</text>
</comment>
<dbReference type="EMBL" id="JAKWBI020000593">
    <property type="protein sequence ID" value="KAJ2893524.1"/>
    <property type="molecule type" value="Genomic_DNA"/>
</dbReference>
<name>A0AAD5WP31_9PEZI</name>
<evidence type="ECO:0000256" key="2">
    <source>
        <dbReference type="RuleBase" id="RU367006"/>
    </source>
</evidence>
<feature type="region of interest" description="Disordered" evidence="3">
    <location>
        <begin position="226"/>
        <end position="247"/>
    </location>
</feature>
<dbReference type="CDD" id="cd08063">
    <property type="entry name" value="MPN_CSN6"/>
    <property type="match status" value="1"/>
</dbReference>
<keyword evidence="2" id="KW-0539">Nucleus</keyword>
<dbReference type="InterPro" id="IPR000555">
    <property type="entry name" value="JAMM/MPN+_dom"/>
</dbReference>
<keyword evidence="2" id="KW-0736">Signalosome</keyword>
<comment type="subcellular location">
    <subcellularLocation>
        <location evidence="2">Cytoplasm</location>
    </subcellularLocation>
    <subcellularLocation>
        <location evidence="2">Nucleus</location>
    </subcellularLocation>
</comment>
<evidence type="ECO:0000256" key="3">
    <source>
        <dbReference type="SAM" id="MobiDB-lite"/>
    </source>
</evidence>
<accession>A0AAD5WP31</accession>
<feature type="compositionally biased region" description="Polar residues" evidence="3">
    <location>
        <begin position="234"/>
        <end position="245"/>
    </location>
</feature>